<feature type="domain" description="Acyl-CoA dehydrogenase C-terminal" evidence="2">
    <location>
        <begin position="290"/>
        <end position="349"/>
    </location>
</feature>
<protein>
    <submittedName>
        <fullName evidence="3">Alkylation response protein AidB-like acyl-CoA dehydrogenase</fullName>
    </submittedName>
</protein>
<sequence length="356" mass="40109">MFSQEVTAKIREQSNQMDQTGVISHQILDFIYEQKLFKLFVPEELGGRMTPLPEALRLFADASKVDGNLGWTVTIGSGGGFFSALIDLSVCTNLFSNPKAVIAGSGTPSGVAKRVNGGYQVSGQWRYCSGAPHATFFTANCLIELADKPKQQSIRSFIFLPDQVKIIEDWSAFGLKATGSHSIQVEDIFVPDSMTFDLTEPNSYYNHPVFQYPFIPFAAASFAAVSIGIGKHFFEEAQLILNECKNKWETDRWEFVNQKKKQLEQVFTRSVEDFYKIIDTSWDKHIQLPPLSEEELDQISYQCKETARVALSSTDSLLPYLGMGAVMEHTSINRIWRDLHTACQHVVLTPFYEVEK</sequence>
<dbReference type="Gene3D" id="2.40.110.10">
    <property type="entry name" value="Butyryl-CoA Dehydrogenase, subunit A, domain 2"/>
    <property type="match status" value="1"/>
</dbReference>
<accession>A0A4R3LBJ3</accession>
<gene>
    <name evidence="3" type="ORF">EDD58_101226</name>
</gene>
<dbReference type="SUPFAM" id="SSF56645">
    <property type="entry name" value="Acyl-CoA dehydrogenase NM domain-like"/>
    <property type="match status" value="1"/>
</dbReference>
<dbReference type="InterPro" id="IPR046373">
    <property type="entry name" value="Acyl-CoA_Oxase/DH_mid-dom_sf"/>
</dbReference>
<evidence type="ECO:0000313" key="4">
    <source>
        <dbReference type="Proteomes" id="UP000294937"/>
    </source>
</evidence>
<dbReference type="PIRSF" id="PIRSF016578">
    <property type="entry name" value="HsaA"/>
    <property type="match status" value="1"/>
</dbReference>
<dbReference type="Pfam" id="PF08028">
    <property type="entry name" value="Acyl-CoA_dh_2"/>
    <property type="match status" value="1"/>
</dbReference>
<dbReference type="InterPro" id="IPR009100">
    <property type="entry name" value="AcylCoA_DH/oxidase_NM_dom_sf"/>
</dbReference>
<dbReference type="Gene3D" id="1.20.140.10">
    <property type="entry name" value="Butyryl-CoA Dehydrogenase, subunit A, domain 3"/>
    <property type="match status" value="1"/>
</dbReference>
<dbReference type="InterPro" id="IPR037069">
    <property type="entry name" value="AcylCoA_DH/ox_N_sf"/>
</dbReference>
<reference evidence="3 4" key="1">
    <citation type="submission" date="2019-03" db="EMBL/GenBank/DDBJ databases">
        <title>Genomic Encyclopedia of Type Strains, Phase IV (KMG-IV): sequencing the most valuable type-strain genomes for metagenomic binning, comparative biology and taxonomic classification.</title>
        <authorList>
            <person name="Goeker M."/>
        </authorList>
    </citation>
    <scope>NUCLEOTIDE SEQUENCE [LARGE SCALE GENOMIC DNA]</scope>
    <source>
        <strain evidence="3 4">DSM 45707</strain>
    </source>
</reference>
<dbReference type="RefSeq" id="WP_131922991.1">
    <property type="nucleotide sequence ID" value="NZ_SMAG01000001.1"/>
</dbReference>
<dbReference type="AlphaFoldDB" id="A0A4R3LBJ3"/>
<comment type="caution">
    <text evidence="3">The sequence shown here is derived from an EMBL/GenBank/DDBJ whole genome shotgun (WGS) entry which is preliminary data.</text>
</comment>
<dbReference type="GO" id="GO:0050660">
    <property type="term" value="F:flavin adenine dinucleotide binding"/>
    <property type="evidence" value="ECO:0007669"/>
    <property type="project" value="InterPro"/>
</dbReference>
<dbReference type="EMBL" id="SMAG01000001">
    <property type="protein sequence ID" value="TCS96590.1"/>
    <property type="molecule type" value="Genomic_DNA"/>
</dbReference>
<dbReference type="Gene3D" id="1.10.540.10">
    <property type="entry name" value="Acyl-CoA dehydrogenase/oxidase, N-terminal domain"/>
    <property type="match status" value="1"/>
</dbReference>
<evidence type="ECO:0000256" key="1">
    <source>
        <dbReference type="ARBA" id="ARBA00023002"/>
    </source>
</evidence>
<dbReference type="Proteomes" id="UP000294937">
    <property type="component" value="Unassembled WGS sequence"/>
</dbReference>
<evidence type="ECO:0000259" key="2">
    <source>
        <dbReference type="Pfam" id="PF08028"/>
    </source>
</evidence>
<keyword evidence="1" id="KW-0560">Oxidoreductase</keyword>
<organism evidence="3 4">
    <name type="scientific">Hazenella coriacea</name>
    <dbReference type="NCBI Taxonomy" id="1179467"/>
    <lineage>
        <taxon>Bacteria</taxon>
        <taxon>Bacillati</taxon>
        <taxon>Bacillota</taxon>
        <taxon>Bacilli</taxon>
        <taxon>Bacillales</taxon>
        <taxon>Thermoactinomycetaceae</taxon>
        <taxon>Hazenella</taxon>
    </lineage>
</organism>
<evidence type="ECO:0000313" key="3">
    <source>
        <dbReference type="EMBL" id="TCS96590.1"/>
    </source>
</evidence>
<proteinExistence type="predicted"/>
<dbReference type="InterPro" id="IPR013107">
    <property type="entry name" value="Acyl-CoA_DH_C"/>
</dbReference>
<keyword evidence="4" id="KW-1185">Reference proteome</keyword>
<name>A0A4R3LBJ3_9BACL</name>
<dbReference type="GO" id="GO:0016627">
    <property type="term" value="F:oxidoreductase activity, acting on the CH-CH group of donors"/>
    <property type="evidence" value="ECO:0007669"/>
    <property type="project" value="InterPro"/>
</dbReference>
<dbReference type="OrthoDB" id="1170793at2"/>